<keyword evidence="4" id="KW-1185">Reference proteome</keyword>
<dbReference type="EMBL" id="JACHCB010000011">
    <property type="protein sequence ID" value="MBB6111217.1"/>
    <property type="molecule type" value="Genomic_DNA"/>
</dbReference>
<dbReference type="Proteomes" id="UP000541583">
    <property type="component" value="Unassembled WGS sequence"/>
</dbReference>
<dbReference type="PANTHER" id="PTHR30160:SF15">
    <property type="entry name" value="GLYCOSYLTRANSFERASE HI_0523-RELATED"/>
    <property type="match status" value="1"/>
</dbReference>
<keyword evidence="1" id="KW-0328">Glycosyltransferase</keyword>
<dbReference type="PANTHER" id="PTHR30160">
    <property type="entry name" value="TETRAACYLDISACCHARIDE 4'-KINASE-RELATED"/>
    <property type="match status" value="1"/>
</dbReference>
<evidence type="ECO:0000313" key="3">
    <source>
        <dbReference type="EMBL" id="MBB6111217.1"/>
    </source>
</evidence>
<protein>
    <submittedName>
        <fullName evidence="3">ADP-heptose:LPS heptosyltransferase</fullName>
    </submittedName>
</protein>
<sequence>MPIVDNKKITHILINRIDAMGDVVLQLPACIYLKQLYPDVIISFLGRSYTKPVIDACKAVDHFINYDELKDLSINQIAGIFKEKAIDAIVHEFPQKQIAEAAKKAGIKIRIGVTSRNYHFFTCNKLVRLSRRRSDLHEAQQDIYLCKPLGVTHVPTLGTLSNLFKGNFKPITELPTKIKDQLKDDKFNLIIHAKSNGNGKEWDLDNFTALIKLLPDDKFRVFITGSQKEHELFKTWIPQLPVSVIDLSGKLTLDELIAFIYHADGLLASGTGPLHVAAASGIYTLGLFPITIGIHATRWAPLGVKAEHIESDSYDLSSITVDMVAERINGWLGK</sequence>
<dbReference type="InterPro" id="IPR051199">
    <property type="entry name" value="LPS_LOS_Heptosyltrfase"/>
</dbReference>
<proteinExistence type="predicted"/>
<dbReference type="Gene3D" id="3.40.50.2000">
    <property type="entry name" value="Glycogen Phosphorylase B"/>
    <property type="match status" value="2"/>
</dbReference>
<dbReference type="CDD" id="cd03789">
    <property type="entry name" value="GT9_LPS_heptosyltransferase"/>
    <property type="match status" value="1"/>
</dbReference>
<evidence type="ECO:0000313" key="4">
    <source>
        <dbReference type="Proteomes" id="UP000541583"/>
    </source>
</evidence>
<dbReference type="SUPFAM" id="SSF53756">
    <property type="entry name" value="UDP-Glycosyltransferase/glycogen phosphorylase"/>
    <property type="match status" value="1"/>
</dbReference>
<evidence type="ECO:0000256" key="2">
    <source>
        <dbReference type="ARBA" id="ARBA00022679"/>
    </source>
</evidence>
<accession>A0ABR6PN67</accession>
<name>A0ABR6PN67_9SPHI</name>
<dbReference type="RefSeq" id="WP_076375430.1">
    <property type="nucleotide sequence ID" value="NZ_FTMG01000011.1"/>
</dbReference>
<evidence type="ECO:0000256" key="1">
    <source>
        <dbReference type="ARBA" id="ARBA00022676"/>
    </source>
</evidence>
<dbReference type="InterPro" id="IPR002201">
    <property type="entry name" value="Glyco_trans_9"/>
</dbReference>
<keyword evidence="2" id="KW-0808">Transferase</keyword>
<gene>
    <name evidence="3" type="ORF">HDF23_003985</name>
</gene>
<comment type="caution">
    <text evidence="3">The sequence shown here is derived from an EMBL/GenBank/DDBJ whole genome shotgun (WGS) entry which is preliminary data.</text>
</comment>
<organism evidence="3 4">
    <name type="scientific">Mucilaginibacter lappiensis</name>
    <dbReference type="NCBI Taxonomy" id="354630"/>
    <lineage>
        <taxon>Bacteria</taxon>
        <taxon>Pseudomonadati</taxon>
        <taxon>Bacteroidota</taxon>
        <taxon>Sphingobacteriia</taxon>
        <taxon>Sphingobacteriales</taxon>
        <taxon>Sphingobacteriaceae</taxon>
        <taxon>Mucilaginibacter</taxon>
    </lineage>
</organism>
<dbReference type="Pfam" id="PF01075">
    <property type="entry name" value="Glyco_transf_9"/>
    <property type="match status" value="1"/>
</dbReference>
<reference evidence="3 4" key="1">
    <citation type="submission" date="2020-08" db="EMBL/GenBank/DDBJ databases">
        <title>Genomic Encyclopedia of Type Strains, Phase IV (KMG-V): Genome sequencing to study the core and pangenomes of soil and plant-associated prokaryotes.</title>
        <authorList>
            <person name="Whitman W."/>
        </authorList>
    </citation>
    <scope>NUCLEOTIDE SEQUENCE [LARGE SCALE GENOMIC DNA]</scope>
    <source>
        <strain evidence="3 4">ANJLi2</strain>
    </source>
</reference>